<dbReference type="PANTHER" id="PTHR48065">
    <property type="entry name" value="OS10G0469600 PROTEIN"/>
    <property type="match status" value="1"/>
</dbReference>
<keyword evidence="3" id="KW-1185">Reference proteome</keyword>
<proteinExistence type="predicted"/>
<dbReference type="Pfam" id="PF00560">
    <property type="entry name" value="LRR_1"/>
    <property type="match status" value="3"/>
</dbReference>
<dbReference type="Gene3D" id="3.80.10.10">
    <property type="entry name" value="Ribonuclease Inhibitor"/>
    <property type="match status" value="2"/>
</dbReference>
<dbReference type="EMBL" id="CM018042">
    <property type="protein sequence ID" value="KAA8533007.1"/>
    <property type="molecule type" value="Genomic_DNA"/>
</dbReference>
<protein>
    <recommendedName>
        <fullName evidence="4">Leucine-rich repeat-containing N-terminal plant-type domain-containing protein</fullName>
    </recommendedName>
</protein>
<dbReference type="AlphaFoldDB" id="A0A5J5AUA8"/>
<sequence length="431" mass="47578">MENFWVSSNFLFPVLIFLLFLPVSIAQLSPSETRTLFQVQQLLEYPEVLQGWNNWTNFCYLPPSPSLVIVCSDNHITELTVIGNKSSPSNTSIPTSDHFIVSQQTLSDKFSIDAFFTTLTKLSNLKVLSLVSLGIWGPLPAKIKRFWSLEVLNISSNFIFGEIPLQISTFKNLKSLVLADNLFNGSVPDLRTLQVLEELDLGNNHLGPKFPSLGNNVTRIILRKNSLRSDIPSDLMNFDQLQKLDVSSNNLLGPIPSSLFSLPSIQYLNLAENQFTGALRANTSCNWKLKFVDISNNLLIGNLPYCIGSSSSNMTVISSWNCLSNASSKYQHPYSFCHREALAVKPPVRNQEGQSTIKLGLILGIIGALSSINLPVRGSPVMNGRHAPRTMRMASLGIPPYHVFTLEEMEDATNNFDPSNLGAEGSAGTAL</sequence>
<dbReference type="SUPFAM" id="SSF52058">
    <property type="entry name" value="L domain-like"/>
    <property type="match status" value="1"/>
</dbReference>
<evidence type="ECO:0008006" key="4">
    <source>
        <dbReference type="Google" id="ProtNLM"/>
    </source>
</evidence>
<dbReference type="FunFam" id="3.80.10.10:FF:000673">
    <property type="entry name" value="Probable LRR receptor-like serine/threonine-protein kinase At2g02780"/>
    <property type="match status" value="1"/>
</dbReference>
<evidence type="ECO:0000313" key="3">
    <source>
        <dbReference type="Proteomes" id="UP000325577"/>
    </source>
</evidence>
<accession>A0A5J5AUA8</accession>
<dbReference type="InterPro" id="IPR001611">
    <property type="entry name" value="Leu-rich_rpt"/>
</dbReference>
<evidence type="ECO:0000313" key="2">
    <source>
        <dbReference type="EMBL" id="KAA8533007.1"/>
    </source>
</evidence>
<dbReference type="PANTHER" id="PTHR48065:SF75">
    <property type="entry name" value="LEUCINE-RICH REPEAT-CONTAINING N-TERMINAL PLANT-TYPE DOMAIN-CONTAINING PROTEIN"/>
    <property type="match status" value="1"/>
</dbReference>
<evidence type="ECO:0000256" key="1">
    <source>
        <dbReference type="SAM" id="SignalP"/>
    </source>
</evidence>
<feature type="chain" id="PRO_5023868080" description="Leucine-rich repeat-containing N-terminal plant-type domain-containing protein" evidence="1">
    <location>
        <begin position="27"/>
        <end position="431"/>
    </location>
</feature>
<feature type="signal peptide" evidence="1">
    <location>
        <begin position="1"/>
        <end position="26"/>
    </location>
</feature>
<gene>
    <name evidence="2" type="ORF">F0562_032876</name>
</gene>
<keyword evidence="1" id="KW-0732">Signal</keyword>
<dbReference type="Proteomes" id="UP000325577">
    <property type="component" value="Linkage Group LG19"/>
</dbReference>
<reference evidence="2 3" key="1">
    <citation type="submission" date="2019-09" db="EMBL/GenBank/DDBJ databases">
        <title>A chromosome-level genome assembly of the Chinese tupelo Nyssa sinensis.</title>
        <authorList>
            <person name="Yang X."/>
            <person name="Kang M."/>
            <person name="Yang Y."/>
            <person name="Xiong H."/>
            <person name="Wang M."/>
            <person name="Zhang Z."/>
            <person name="Wang Z."/>
            <person name="Wu H."/>
            <person name="Ma T."/>
            <person name="Liu J."/>
            <person name="Xi Z."/>
        </authorList>
    </citation>
    <scope>NUCLEOTIDE SEQUENCE [LARGE SCALE GENOMIC DNA]</scope>
    <source>
        <strain evidence="2">J267</strain>
        <tissue evidence="2">Leaf</tissue>
    </source>
</reference>
<dbReference type="InterPro" id="IPR032675">
    <property type="entry name" value="LRR_dom_sf"/>
</dbReference>
<dbReference type="OrthoDB" id="676979at2759"/>
<name>A0A5J5AUA8_9ASTE</name>
<organism evidence="2 3">
    <name type="scientific">Nyssa sinensis</name>
    <dbReference type="NCBI Taxonomy" id="561372"/>
    <lineage>
        <taxon>Eukaryota</taxon>
        <taxon>Viridiplantae</taxon>
        <taxon>Streptophyta</taxon>
        <taxon>Embryophyta</taxon>
        <taxon>Tracheophyta</taxon>
        <taxon>Spermatophyta</taxon>
        <taxon>Magnoliopsida</taxon>
        <taxon>eudicotyledons</taxon>
        <taxon>Gunneridae</taxon>
        <taxon>Pentapetalae</taxon>
        <taxon>asterids</taxon>
        <taxon>Cornales</taxon>
        <taxon>Nyssaceae</taxon>
        <taxon>Nyssa</taxon>
    </lineage>
</organism>